<sequence length="339" mass="36607">MTPILEVEDLTVRFPVGRNVFGRPRAMLTAVDRVSLAVPRHQTVGLVGESGSGKSTLGRAVLRLAAAESGRVTFDGVDITHLGARRLRPLRPRMHMVFQDPYSSLDPSWEVEDLVAEPLGTADPSASRAERRKAVVEALEHVGLSSAHLNRYAQQFSGGQRQRIAIARALVTRPDLVVCDEAVSALDVSTRSQIINLLEDLQRDFGLTYLFIAHDLALVRHVSDWIAVMYLGSIVEEGPAERVYEDPAHPYTRSLLSAIPRLDPSERSRERIVLAGEIPSPLAPPSGCRFRTRCPHAMEICAEVAPPAVPAPGGGWSACHLNGGDGGVGVALDKSGTAS</sequence>
<evidence type="ECO:0000256" key="3">
    <source>
        <dbReference type="ARBA" id="ARBA00022741"/>
    </source>
</evidence>
<dbReference type="InterPro" id="IPR027417">
    <property type="entry name" value="P-loop_NTPase"/>
</dbReference>
<dbReference type="Pfam" id="PF00005">
    <property type="entry name" value="ABC_tran"/>
    <property type="match status" value="1"/>
</dbReference>
<evidence type="ECO:0000256" key="1">
    <source>
        <dbReference type="ARBA" id="ARBA00005417"/>
    </source>
</evidence>
<dbReference type="Proteomes" id="UP000549343">
    <property type="component" value="Unassembled WGS sequence"/>
</dbReference>
<evidence type="ECO:0000313" key="8">
    <source>
        <dbReference type="Proteomes" id="UP000549343"/>
    </source>
</evidence>
<dbReference type="Gene3D" id="3.40.50.300">
    <property type="entry name" value="P-loop containing nucleotide triphosphate hydrolases"/>
    <property type="match status" value="1"/>
</dbReference>
<keyword evidence="4 7" id="KW-0067">ATP-binding</keyword>
<dbReference type="GO" id="GO:0055085">
    <property type="term" value="P:transmembrane transport"/>
    <property type="evidence" value="ECO:0007669"/>
    <property type="project" value="UniProtKB-ARBA"/>
</dbReference>
<dbReference type="InterPro" id="IPR003593">
    <property type="entry name" value="AAA+_ATPase"/>
</dbReference>
<proteinExistence type="inferred from homology"/>
<dbReference type="SUPFAM" id="SSF52540">
    <property type="entry name" value="P-loop containing nucleoside triphosphate hydrolases"/>
    <property type="match status" value="1"/>
</dbReference>
<reference evidence="9" key="2">
    <citation type="journal article" date="2019" name="Int. J. Syst. Evol. Microbiol.">
        <title>The Global Catalogue of Microorganisms (GCM) 10K type strain sequencing project: providing services to taxonomists for standard genome sequencing and annotation.</title>
        <authorList>
            <consortium name="The Broad Institute Genomics Platform"/>
            <consortium name="The Broad Institute Genome Sequencing Center for Infectious Disease"/>
            <person name="Wu L."/>
            <person name="Ma J."/>
        </authorList>
    </citation>
    <scope>NUCLEOTIDE SEQUENCE [LARGE SCALE GENOMIC DNA]</scope>
    <source>
        <strain evidence="9">JCM 10667</strain>
    </source>
</reference>
<dbReference type="Pfam" id="PF08352">
    <property type="entry name" value="oligo_HPY"/>
    <property type="match status" value="1"/>
</dbReference>
<evidence type="ECO:0000313" key="7">
    <source>
        <dbReference type="EMBL" id="MBB4773601.1"/>
    </source>
</evidence>
<reference evidence="6" key="1">
    <citation type="journal article" date="2014" name="Int. J. Syst. Evol. Microbiol.">
        <title>Complete genome of a new Firmicutes species belonging to the dominant human colonic microbiota ('Ruminococcus bicirculans') reveals two chromosomes and a selective capacity to utilize plant glucans.</title>
        <authorList>
            <consortium name="NISC Comparative Sequencing Program"/>
            <person name="Wegmann U."/>
            <person name="Louis P."/>
            <person name="Goesmann A."/>
            <person name="Henrissat B."/>
            <person name="Duncan S.H."/>
            <person name="Flint H.J."/>
        </authorList>
    </citation>
    <scope>NUCLEOTIDE SEQUENCE</scope>
    <source>
        <strain evidence="6">JCM 10667</strain>
    </source>
</reference>
<protein>
    <submittedName>
        <fullName evidence="6 7">ABC transporter ATP-binding protein</fullName>
    </submittedName>
</protein>
<dbReference type="EMBL" id="BAAAHD010000023">
    <property type="protein sequence ID" value="GAA0562913.1"/>
    <property type="molecule type" value="Genomic_DNA"/>
</dbReference>
<comment type="similarity">
    <text evidence="1">Belongs to the ABC transporter superfamily.</text>
</comment>
<evidence type="ECO:0000256" key="4">
    <source>
        <dbReference type="ARBA" id="ARBA00022840"/>
    </source>
</evidence>
<evidence type="ECO:0000256" key="2">
    <source>
        <dbReference type="ARBA" id="ARBA00022448"/>
    </source>
</evidence>
<dbReference type="EMBL" id="JACHMV010000001">
    <property type="protein sequence ID" value="MBB4773601.1"/>
    <property type="molecule type" value="Genomic_DNA"/>
</dbReference>
<dbReference type="SMART" id="SM00382">
    <property type="entry name" value="AAA"/>
    <property type="match status" value="1"/>
</dbReference>
<evidence type="ECO:0000259" key="5">
    <source>
        <dbReference type="PROSITE" id="PS50893"/>
    </source>
</evidence>
<dbReference type="PROSITE" id="PS50893">
    <property type="entry name" value="ABC_TRANSPORTER_2"/>
    <property type="match status" value="1"/>
</dbReference>
<keyword evidence="9" id="KW-1185">Reference proteome</keyword>
<dbReference type="PANTHER" id="PTHR43776:SF7">
    <property type="entry name" value="D,D-DIPEPTIDE TRANSPORT ATP-BINDING PROTEIN DDPF-RELATED"/>
    <property type="match status" value="1"/>
</dbReference>
<dbReference type="GO" id="GO:0015833">
    <property type="term" value="P:peptide transport"/>
    <property type="evidence" value="ECO:0007669"/>
    <property type="project" value="InterPro"/>
</dbReference>
<dbReference type="CDD" id="cd03257">
    <property type="entry name" value="ABC_NikE_OppD_transporters"/>
    <property type="match status" value="1"/>
</dbReference>
<keyword evidence="3" id="KW-0547">Nucleotide-binding</keyword>
<organism evidence="7 8">
    <name type="scientific">Actinomadura livida</name>
    <dbReference type="NCBI Taxonomy" id="79909"/>
    <lineage>
        <taxon>Bacteria</taxon>
        <taxon>Bacillati</taxon>
        <taxon>Actinomycetota</taxon>
        <taxon>Actinomycetes</taxon>
        <taxon>Streptosporangiales</taxon>
        <taxon>Thermomonosporaceae</taxon>
        <taxon>Actinomadura</taxon>
    </lineage>
</organism>
<keyword evidence="2" id="KW-0813">Transport</keyword>
<dbReference type="PANTHER" id="PTHR43776">
    <property type="entry name" value="TRANSPORT ATP-BINDING PROTEIN"/>
    <property type="match status" value="1"/>
</dbReference>
<gene>
    <name evidence="7" type="ORF">F4557_002019</name>
    <name evidence="6" type="ORF">GCM10009546_26430</name>
</gene>
<dbReference type="AlphaFoldDB" id="A0A7W7MWC9"/>
<dbReference type="GO" id="GO:0005524">
    <property type="term" value="F:ATP binding"/>
    <property type="evidence" value="ECO:0007669"/>
    <property type="project" value="UniProtKB-KW"/>
</dbReference>
<comment type="caution">
    <text evidence="7">The sequence shown here is derived from an EMBL/GenBank/DDBJ whole genome shotgun (WGS) entry which is preliminary data.</text>
</comment>
<evidence type="ECO:0000313" key="9">
    <source>
        <dbReference type="Proteomes" id="UP001501427"/>
    </source>
</evidence>
<dbReference type="NCBIfam" id="TIGR01727">
    <property type="entry name" value="oligo_HPY"/>
    <property type="match status" value="1"/>
</dbReference>
<accession>A0A7W7MWC9</accession>
<dbReference type="RefSeq" id="WP_184881805.1">
    <property type="nucleotide sequence ID" value="NZ_BAAAHD010000023.1"/>
</dbReference>
<dbReference type="InterPro" id="IPR003439">
    <property type="entry name" value="ABC_transporter-like_ATP-bd"/>
</dbReference>
<dbReference type="InterPro" id="IPR013563">
    <property type="entry name" value="Oligopep_ABC_C"/>
</dbReference>
<dbReference type="InterPro" id="IPR050319">
    <property type="entry name" value="ABC_transp_ATP-bind"/>
</dbReference>
<evidence type="ECO:0000313" key="6">
    <source>
        <dbReference type="EMBL" id="GAA0562913.1"/>
    </source>
</evidence>
<dbReference type="InterPro" id="IPR017871">
    <property type="entry name" value="ABC_transporter-like_CS"/>
</dbReference>
<dbReference type="FunFam" id="3.40.50.300:FF:000016">
    <property type="entry name" value="Oligopeptide ABC transporter ATP-binding component"/>
    <property type="match status" value="1"/>
</dbReference>
<reference evidence="6" key="4">
    <citation type="submission" date="2023-12" db="EMBL/GenBank/DDBJ databases">
        <authorList>
            <person name="Sun Q."/>
            <person name="Inoue M."/>
        </authorList>
    </citation>
    <scope>NUCLEOTIDE SEQUENCE</scope>
    <source>
        <strain evidence="6">JCM 10667</strain>
    </source>
</reference>
<name>A0A7W7MWC9_9ACTN</name>
<dbReference type="Proteomes" id="UP001501427">
    <property type="component" value="Unassembled WGS sequence"/>
</dbReference>
<feature type="domain" description="ABC transporter" evidence="5">
    <location>
        <begin position="5"/>
        <end position="256"/>
    </location>
</feature>
<dbReference type="PROSITE" id="PS00211">
    <property type="entry name" value="ABC_TRANSPORTER_1"/>
    <property type="match status" value="1"/>
</dbReference>
<reference evidence="7 8" key="3">
    <citation type="submission" date="2020-08" db="EMBL/GenBank/DDBJ databases">
        <title>Sequencing the genomes of 1000 actinobacteria strains.</title>
        <authorList>
            <person name="Klenk H.-P."/>
        </authorList>
    </citation>
    <scope>NUCLEOTIDE SEQUENCE [LARGE SCALE GENOMIC DNA]</scope>
    <source>
        <strain evidence="7 8">DSM 44772</strain>
    </source>
</reference>
<dbReference type="GO" id="GO:0016887">
    <property type="term" value="F:ATP hydrolysis activity"/>
    <property type="evidence" value="ECO:0007669"/>
    <property type="project" value="InterPro"/>
</dbReference>